<comment type="caution">
    <text evidence="2">The sequence shown here is derived from an EMBL/GenBank/DDBJ whole genome shotgun (WGS) entry which is preliminary data.</text>
</comment>
<evidence type="ECO:0000313" key="3">
    <source>
        <dbReference type="Proteomes" id="UP001302745"/>
    </source>
</evidence>
<feature type="compositionally biased region" description="Low complexity" evidence="1">
    <location>
        <begin position="583"/>
        <end position="597"/>
    </location>
</feature>
<feature type="compositionally biased region" description="Low complexity" evidence="1">
    <location>
        <begin position="386"/>
        <end position="399"/>
    </location>
</feature>
<sequence>MEMDAEDAMVDCNLAERLVRDLETSSDIFTSRDLTAGCPYASFAAPDLGASCRASYRPQQLSMSHSLVMHEDDSCAEQSDHGRHLGVKTRCLDSSSVTSAGMGLFSIRTRQQSVATAATSVSGRCSSLFSHSTLSPISPVLSPCSSNQEGSPHGTWFEDEPESPQDEPGTSVFTARTSLSDPHQLALDLCDDDLMAASQKLAIDRVGIPGTTPTVYFPGGFHDTRSRPHTPARPLHLEKPRIVDIPPVAIGPKQTLSPKGSRCGADSASIASSPWEPTTVEILPAGRVERRRQASYASSLQEDDPHSSMALLATANGRTVIDASAPPPVIPFASKDQARHHPHARPPPSMTIDENEIFDERKASGASQARKPSLADLRHHWVNNASPETMTSPPSITPSTPGPPSPGVPLPPEVIDSLRVSVACFPETMLLTSSLSVETIRAYSRKVKHRRADLGSTYDADSVYSSSSHTGTRPPKRWNMSWLGSHTRRSNNKHHLGGQTQQQYHHSLPRGTGTTPPPPPPVSETPLKIPSLPFIWTPIQRIFPSAPAHLCDALYAHLLAYNYMTSLDHPAASIFPPPPPSSPTTTRPRTNHHQTTTGSLLQIPPKAASLLGMDMGIDDPVSTLHHQGGGGSGKHQPPRSSGGGNRVLLARASSSSWRTSYLLHEFFNPPAAAVATSTDIGGASTSSGRDGGGGGNSSSQQQEGGAAGVVVRREIRMGLGRCIGLLVAAMRMRVDSTSSSGVADEEVGLLLMGEGGGDGEVEPVLMRALCEVVRCAEEGD</sequence>
<feature type="compositionally biased region" description="Pro residues" evidence="1">
    <location>
        <begin position="400"/>
        <end position="412"/>
    </location>
</feature>
<feature type="region of interest" description="Disordered" evidence="1">
    <location>
        <begin position="140"/>
        <end position="174"/>
    </location>
</feature>
<feature type="region of interest" description="Disordered" evidence="1">
    <location>
        <begin position="384"/>
        <end position="412"/>
    </location>
</feature>
<dbReference type="AlphaFoldDB" id="A0AAN6VPC7"/>
<organism evidence="2 3">
    <name type="scientific">Chaetomidium leptoderma</name>
    <dbReference type="NCBI Taxonomy" id="669021"/>
    <lineage>
        <taxon>Eukaryota</taxon>
        <taxon>Fungi</taxon>
        <taxon>Dikarya</taxon>
        <taxon>Ascomycota</taxon>
        <taxon>Pezizomycotina</taxon>
        <taxon>Sordariomycetes</taxon>
        <taxon>Sordariomycetidae</taxon>
        <taxon>Sordariales</taxon>
        <taxon>Chaetomiaceae</taxon>
        <taxon>Chaetomidium</taxon>
    </lineage>
</organism>
<evidence type="ECO:0000313" key="2">
    <source>
        <dbReference type="EMBL" id="KAK4155342.1"/>
    </source>
</evidence>
<keyword evidence="3" id="KW-1185">Reference proteome</keyword>
<reference evidence="2" key="2">
    <citation type="submission" date="2023-05" db="EMBL/GenBank/DDBJ databases">
        <authorList>
            <consortium name="Lawrence Berkeley National Laboratory"/>
            <person name="Steindorff A."/>
            <person name="Hensen N."/>
            <person name="Bonometti L."/>
            <person name="Westerberg I."/>
            <person name="Brannstrom I.O."/>
            <person name="Guillou S."/>
            <person name="Cros-Aarteil S."/>
            <person name="Calhoun S."/>
            <person name="Haridas S."/>
            <person name="Kuo A."/>
            <person name="Mondo S."/>
            <person name="Pangilinan J."/>
            <person name="Riley R."/>
            <person name="Labutti K."/>
            <person name="Andreopoulos B."/>
            <person name="Lipzen A."/>
            <person name="Chen C."/>
            <person name="Yanf M."/>
            <person name="Daum C."/>
            <person name="Ng V."/>
            <person name="Clum A."/>
            <person name="Ohm R."/>
            <person name="Martin F."/>
            <person name="Silar P."/>
            <person name="Natvig D."/>
            <person name="Lalanne C."/>
            <person name="Gautier V."/>
            <person name="Ament-Velasquez S.L."/>
            <person name="Kruys A."/>
            <person name="Hutchinson M.I."/>
            <person name="Powell A.J."/>
            <person name="Barry K."/>
            <person name="Miller A.N."/>
            <person name="Grigoriev I.V."/>
            <person name="Debuchy R."/>
            <person name="Gladieux P."/>
            <person name="Thoren M.H."/>
            <person name="Johannesson H."/>
        </authorList>
    </citation>
    <scope>NUCLEOTIDE SEQUENCE</scope>
    <source>
        <strain evidence="2">CBS 538.74</strain>
    </source>
</reference>
<feature type="region of interest" description="Disordered" evidence="1">
    <location>
        <begin position="459"/>
        <end position="526"/>
    </location>
</feature>
<feature type="region of interest" description="Disordered" evidence="1">
    <location>
        <begin position="325"/>
        <end position="353"/>
    </location>
</feature>
<gene>
    <name evidence="2" type="ORF">C8A00DRAFT_13622</name>
</gene>
<feature type="region of interest" description="Disordered" evidence="1">
    <location>
        <begin position="677"/>
        <end position="707"/>
    </location>
</feature>
<dbReference type="EMBL" id="MU856890">
    <property type="protein sequence ID" value="KAK4155342.1"/>
    <property type="molecule type" value="Genomic_DNA"/>
</dbReference>
<name>A0AAN6VPC7_9PEZI</name>
<proteinExistence type="predicted"/>
<evidence type="ECO:0000256" key="1">
    <source>
        <dbReference type="SAM" id="MobiDB-lite"/>
    </source>
</evidence>
<feature type="compositionally biased region" description="Basic residues" evidence="1">
    <location>
        <begin position="486"/>
        <end position="496"/>
    </location>
</feature>
<protein>
    <submittedName>
        <fullName evidence="2">Uncharacterized protein</fullName>
    </submittedName>
</protein>
<feature type="region of interest" description="Disordered" evidence="1">
    <location>
        <begin position="618"/>
        <end position="646"/>
    </location>
</feature>
<accession>A0AAN6VPC7</accession>
<reference evidence="2" key="1">
    <citation type="journal article" date="2023" name="Mol. Phylogenet. Evol.">
        <title>Genome-scale phylogeny and comparative genomics of the fungal order Sordariales.</title>
        <authorList>
            <person name="Hensen N."/>
            <person name="Bonometti L."/>
            <person name="Westerberg I."/>
            <person name="Brannstrom I.O."/>
            <person name="Guillou S."/>
            <person name="Cros-Aarteil S."/>
            <person name="Calhoun S."/>
            <person name="Haridas S."/>
            <person name="Kuo A."/>
            <person name="Mondo S."/>
            <person name="Pangilinan J."/>
            <person name="Riley R."/>
            <person name="LaButti K."/>
            <person name="Andreopoulos B."/>
            <person name="Lipzen A."/>
            <person name="Chen C."/>
            <person name="Yan M."/>
            <person name="Daum C."/>
            <person name="Ng V."/>
            <person name="Clum A."/>
            <person name="Steindorff A."/>
            <person name="Ohm R.A."/>
            <person name="Martin F."/>
            <person name="Silar P."/>
            <person name="Natvig D.O."/>
            <person name="Lalanne C."/>
            <person name="Gautier V."/>
            <person name="Ament-Velasquez S.L."/>
            <person name="Kruys A."/>
            <person name="Hutchinson M.I."/>
            <person name="Powell A.J."/>
            <person name="Barry K."/>
            <person name="Miller A.N."/>
            <person name="Grigoriev I.V."/>
            <person name="Debuchy R."/>
            <person name="Gladieux P."/>
            <person name="Hiltunen Thoren M."/>
            <person name="Johannesson H."/>
        </authorList>
    </citation>
    <scope>NUCLEOTIDE SEQUENCE</scope>
    <source>
        <strain evidence="2">CBS 538.74</strain>
    </source>
</reference>
<feature type="region of interest" description="Disordered" evidence="1">
    <location>
        <begin position="252"/>
        <end position="271"/>
    </location>
</feature>
<dbReference type="Proteomes" id="UP001302745">
    <property type="component" value="Unassembled WGS sequence"/>
</dbReference>
<feature type="region of interest" description="Disordered" evidence="1">
    <location>
        <begin position="572"/>
        <end position="598"/>
    </location>
</feature>